<sequence>MRWIFKKRIKIMPGVHLNFSKNGVSTTIGRKGASVNYGKKGTFLNLGIPGTGVYSRQKLTSNKTDNYTGDKTLYQLCEDSEKLLKEVNDALNCFKTIELKIEWYKSERDRDNISESQLQEKLFILKNDPKYKEARIYFGMDIDPNKSDQKGLSH</sequence>
<feature type="domain" description="DUF4236" evidence="1">
    <location>
        <begin position="3"/>
        <end position="56"/>
    </location>
</feature>
<dbReference type="AlphaFoldDB" id="A0A5R9KG81"/>
<dbReference type="InterPro" id="IPR025330">
    <property type="entry name" value="DUF4236"/>
</dbReference>
<proteinExistence type="predicted"/>
<name>A0A5R9KG81_9BACT</name>
<comment type="caution">
    <text evidence="2">The sequence shown here is derived from an EMBL/GenBank/DDBJ whole genome shotgun (WGS) entry which is preliminary data.</text>
</comment>
<dbReference type="Proteomes" id="UP000309788">
    <property type="component" value="Unassembled WGS sequence"/>
</dbReference>
<evidence type="ECO:0000313" key="3">
    <source>
        <dbReference type="Proteomes" id="UP000309788"/>
    </source>
</evidence>
<evidence type="ECO:0000313" key="2">
    <source>
        <dbReference type="EMBL" id="TLU95154.1"/>
    </source>
</evidence>
<protein>
    <submittedName>
        <fullName evidence="2">DUF4236 domain-containing protein</fullName>
    </submittedName>
</protein>
<dbReference type="RefSeq" id="WP_138280708.1">
    <property type="nucleotide sequence ID" value="NZ_BMGE01000027.1"/>
</dbReference>
<organism evidence="2 3">
    <name type="scientific">Dyadobacter sediminis</name>
    <dbReference type="NCBI Taxonomy" id="1493691"/>
    <lineage>
        <taxon>Bacteria</taxon>
        <taxon>Pseudomonadati</taxon>
        <taxon>Bacteroidota</taxon>
        <taxon>Cytophagia</taxon>
        <taxon>Cytophagales</taxon>
        <taxon>Spirosomataceae</taxon>
        <taxon>Dyadobacter</taxon>
    </lineage>
</organism>
<keyword evidence="3" id="KW-1185">Reference proteome</keyword>
<dbReference type="Pfam" id="PF14020">
    <property type="entry name" value="DUF4236"/>
    <property type="match status" value="1"/>
</dbReference>
<dbReference type="EMBL" id="VCEI01000019">
    <property type="protein sequence ID" value="TLU95154.1"/>
    <property type="molecule type" value="Genomic_DNA"/>
</dbReference>
<reference evidence="2 3" key="1">
    <citation type="submission" date="2019-05" db="EMBL/GenBank/DDBJ databases">
        <authorList>
            <person name="Qu J.-H."/>
        </authorList>
    </citation>
    <scope>NUCLEOTIDE SEQUENCE [LARGE SCALE GENOMIC DNA]</scope>
    <source>
        <strain evidence="2 3">Z12</strain>
    </source>
</reference>
<gene>
    <name evidence="2" type="ORF">FEM55_07395</name>
</gene>
<dbReference type="OrthoDB" id="9806903at2"/>
<evidence type="ECO:0000259" key="1">
    <source>
        <dbReference type="Pfam" id="PF14020"/>
    </source>
</evidence>
<accession>A0A5R9KG81</accession>